<dbReference type="RefSeq" id="WP_182326974.1">
    <property type="nucleotide sequence ID" value="NZ_CP058554.1"/>
</dbReference>
<evidence type="ECO:0008006" key="3">
    <source>
        <dbReference type="Google" id="ProtNLM"/>
    </source>
</evidence>
<sequence length="766" mass="85672">MASASDPNTALRSEALDAFLDHVEAFFDADDESQEWSARQAAAAEQLASRPLLPDDVDQLRRLYRLWSMAGQPAQALAAVQQHQPRLLQDLAPSAQRDAAVTLAMMQTDAAEDVDALPEGTYRSVIENAMAAVEQAGDQGDLDRAWRHLARHAHQAQALDLQEQICRKQHQHKSQQADRAHLRAWDDAMLATRLGRIEAAKNNSEAARDLGHYALQKLQRAEAGQDIDTDDWLLLGEDIIALAPDALALHSELTLASLPSNASPAAWRDTRAQLARLAAGSLHQQGALDAAISKGQEGRFALVRDSDDNSSALLIDWLVQAARLPEAAHMCFESSLHSRPGSREAASRQALAQLGESDGAPYWALTLMAAAQDEDLAEFLPADMDADQAFAHYSALVQQQSLNHPMWRLLQGNHLFVQQQYAQALPLLETLAERPQYANGELAYRLFVCRARVAGLASALQSPYIRCDSGSWCYAMGVQLDDDEALMQAIGMEGDELPADWPYDELLRWIKHYYETGQARFEHWFATGQGSYKDGNLHDYSMLCNNLAIKYRYNDENYDGALALHAKGIATSPFAEHYNGIVSTHIDSDNYAQLIAAAEQLWHYSRDNGYSRHSPCDYFPKVAYALYQQDRNVENSIWLERLDEWWSQLDEDEQRSERYDYLRSLLNQLDYYSATHGAEVLPRLQALLPELEQRQNPYLLRRAGDAMQTSGTDPEALKIYQLALACAPVDDPAEREKLQTSVDKLSAQLITTAPDTAGGKAWWKFW</sequence>
<name>A0A7G5EEY1_9BURK</name>
<dbReference type="AlphaFoldDB" id="A0A7G5EEY1"/>
<organism evidence="1 2">
    <name type="scientific">Comamonas piscis</name>
    <dbReference type="NCBI Taxonomy" id="1562974"/>
    <lineage>
        <taxon>Bacteria</taxon>
        <taxon>Pseudomonadati</taxon>
        <taxon>Pseudomonadota</taxon>
        <taxon>Betaproteobacteria</taxon>
        <taxon>Burkholderiales</taxon>
        <taxon>Comamonadaceae</taxon>
        <taxon>Comamonas</taxon>
    </lineage>
</organism>
<evidence type="ECO:0000313" key="2">
    <source>
        <dbReference type="Proteomes" id="UP000515240"/>
    </source>
</evidence>
<gene>
    <name evidence="1" type="ORF">HS961_06720</name>
</gene>
<dbReference type="Proteomes" id="UP000515240">
    <property type="component" value="Chromosome"/>
</dbReference>
<dbReference type="KEGG" id="cpis:HS961_06720"/>
<dbReference type="EMBL" id="CP058554">
    <property type="protein sequence ID" value="QMV72556.1"/>
    <property type="molecule type" value="Genomic_DNA"/>
</dbReference>
<evidence type="ECO:0000313" key="1">
    <source>
        <dbReference type="EMBL" id="QMV72556.1"/>
    </source>
</evidence>
<reference evidence="1 2" key="1">
    <citation type="journal article" date="2020" name="G3 (Bethesda)">
        <title>CeMbio - The Caenorhabditis elegans Microbiome Resource.</title>
        <authorList>
            <person name="Dirksen P."/>
            <person name="Assie A."/>
            <person name="Zimmermann J."/>
            <person name="Zhang F."/>
            <person name="Tietje A.M."/>
            <person name="Marsh S.A."/>
            <person name="Felix M.A."/>
            <person name="Shapira M."/>
            <person name="Kaleta C."/>
            <person name="Schulenburg H."/>
            <person name="Samuel B."/>
        </authorList>
    </citation>
    <scope>NUCLEOTIDE SEQUENCE [LARGE SCALE GENOMIC DNA]</scope>
    <source>
        <strain evidence="1 2">BIGb0172</strain>
    </source>
</reference>
<accession>A0A7G5EEY1</accession>
<proteinExistence type="predicted"/>
<keyword evidence="2" id="KW-1185">Reference proteome</keyword>
<protein>
    <recommendedName>
        <fullName evidence="3">Tetratricopeptide repeat protein</fullName>
    </recommendedName>
</protein>